<keyword evidence="1" id="KW-0812">Transmembrane</keyword>
<keyword evidence="1" id="KW-1133">Transmembrane helix</keyword>
<keyword evidence="1" id="KW-0472">Membrane</keyword>
<protein>
    <submittedName>
        <fullName evidence="2">Uncharacterized protein</fullName>
    </submittedName>
</protein>
<evidence type="ECO:0000256" key="1">
    <source>
        <dbReference type="SAM" id="Phobius"/>
    </source>
</evidence>
<dbReference type="RefSeq" id="WP_280960112.1">
    <property type="nucleotide sequence ID" value="NZ_SNZR01000013.1"/>
</dbReference>
<accession>A0A4V3DXY0</accession>
<evidence type="ECO:0000313" key="3">
    <source>
        <dbReference type="Proteomes" id="UP000295122"/>
    </source>
</evidence>
<organism evidence="2 3">
    <name type="scientific">Enterovirga rhinocerotis</name>
    <dbReference type="NCBI Taxonomy" id="1339210"/>
    <lineage>
        <taxon>Bacteria</taxon>
        <taxon>Pseudomonadati</taxon>
        <taxon>Pseudomonadota</taxon>
        <taxon>Alphaproteobacteria</taxon>
        <taxon>Hyphomicrobiales</taxon>
        <taxon>Methylobacteriaceae</taxon>
        <taxon>Enterovirga</taxon>
    </lineage>
</organism>
<gene>
    <name evidence="2" type="ORF">EV668_3157</name>
</gene>
<keyword evidence="3" id="KW-1185">Reference proteome</keyword>
<dbReference type="AlphaFoldDB" id="A0A4V3DXY0"/>
<name>A0A4V3DXY0_9HYPH</name>
<sequence length="42" mass="4210">MPAALHGPDCAGPRFPLGDVLAAFVLVYGGAFMIGFATLMGG</sequence>
<reference evidence="2 3" key="1">
    <citation type="submission" date="2019-03" db="EMBL/GenBank/DDBJ databases">
        <title>Genomic Encyclopedia of Type Strains, Phase IV (KMG-IV): sequencing the most valuable type-strain genomes for metagenomic binning, comparative biology and taxonomic classification.</title>
        <authorList>
            <person name="Goeker M."/>
        </authorList>
    </citation>
    <scope>NUCLEOTIDE SEQUENCE [LARGE SCALE GENOMIC DNA]</scope>
    <source>
        <strain evidence="2 3">DSM 25903</strain>
    </source>
</reference>
<feature type="transmembrane region" description="Helical" evidence="1">
    <location>
        <begin position="20"/>
        <end position="40"/>
    </location>
</feature>
<dbReference type="Proteomes" id="UP000295122">
    <property type="component" value="Unassembled WGS sequence"/>
</dbReference>
<comment type="caution">
    <text evidence="2">The sequence shown here is derived from an EMBL/GenBank/DDBJ whole genome shotgun (WGS) entry which is preliminary data.</text>
</comment>
<evidence type="ECO:0000313" key="2">
    <source>
        <dbReference type="EMBL" id="TDR90309.1"/>
    </source>
</evidence>
<proteinExistence type="predicted"/>
<dbReference type="EMBL" id="SNZR01000013">
    <property type="protein sequence ID" value="TDR90309.1"/>
    <property type="molecule type" value="Genomic_DNA"/>
</dbReference>